<comment type="catalytic activity">
    <reaction evidence="1">
        <text>chorismate = isochorismate</text>
        <dbReference type="Rhea" id="RHEA:18985"/>
        <dbReference type="ChEBI" id="CHEBI:29748"/>
        <dbReference type="ChEBI" id="CHEBI:29780"/>
        <dbReference type="EC" id="5.4.4.2"/>
    </reaction>
</comment>
<gene>
    <name evidence="7" type="ORF">Psuf_021180</name>
</gene>
<proteinExistence type="inferred from homology"/>
<keyword evidence="4" id="KW-0413">Isomerase</keyword>
<reference evidence="7 8" key="1">
    <citation type="submission" date="2020-03" db="EMBL/GenBank/DDBJ databases">
        <title>Whole genome shotgun sequence of Phytohabitans suffuscus NBRC 105367.</title>
        <authorList>
            <person name="Komaki H."/>
            <person name="Tamura T."/>
        </authorList>
    </citation>
    <scope>NUCLEOTIDE SEQUENCE [LARGE SCALE GENOMIC DNA]</scope>
    <source>
        <strain evidence="7 8">NBRC 105367</strain>
    </source>
</reference>
<accession>A0A6F8YFA3</accession>
<evidence type="ECO:0000313" key="7">
    <source>
        <dbReference type="EMBL" id="BCB84805.1"/>
    </source>
</evidence>
<dbReference type="NCBIfam" id="TIGR00543">
    <property type="entry name" value="isochor_syn"/>
    <property type="match status" value="1"/>
</dbReference>
<dbReference type="InterPro" id="IPR019999">
    <property type="entry name" value="Anth_synth_I-like"/>
</dbReference>
<dbReference type="InterPro" id="IPR004561">
    <property type="entry name" value="IsoChor_synthase"/>
</dbReference>
<sequence length="375" mass="38879">MTGTYAVFATAGRTLVAGARSHRLPAGRSGDTRWADAVLAALARSPGTPYAIGALSFRPDAPATALLADPARSTMERPMPVRYAWSAATEVPPPARYAVAVRAAVDRLAADPGLGKVVLGRWLELTCAADPDPAHLLAALAARHPAGHVFGVPLDRGAGYLLGASPELLVGRRGRRVRSTPLAGSIPRAADPVEDRTRADLLRDSAKDRHEHALVVDAVAEVLGPLCRRLDVPARPALVGTDTMWHLGSQIAGELREVGPATSALRLAQLLHPTPAVCGTPRDAAYRLIDELEPADRGPLTGAVGWLDASGDGDWAVAIRAGLLRGRRMRLFAGAGIVPGSDPDAEVAETGAKLATMLAAIGAIAPRAADAAAVA</sequence>
<dbReference type="AlphaFoldDB" id="A0A6F8YFA3"/>
<dbReference type="PRINTS" id="PR00095">
    <property type="entry name" value="ANTSNTHASEI"/>
</dbReference>
<evidence type="ECO:0000256" key="3">
    <source>
        <dbReference type="ARBA" id="ARBA00012824"/>
    </source>
</evidence>
<dbReference type="InterPro" id="IPR015890">
    <property type="entry name" value="Chorismate_C"/>
</dbReference>
<dbReference type="InterPro" id="IPR005801">
    <property type="entry name" value="ADC_synthase"/>
</dbReference>
<dbReference type="Gene3D" id="3.60.120.10">
    <property type="entry name" value="Anthranilate synthase"/>
    <property type="match status" value="1"/>
</dbReference>
<evidence type="ECO:0000313" key="8">
    <source>
        <dbReference type="Proteomes" id="UP000503011"/>
    </source>
</evidence>
<dbReference type="EC" id="5.4.4.2" evidence="3"/>
<evidence type="ECO:0000259" key="6">
    <source>
        <dbReference type="Pfam" id="PF00425"/>
    </source>
</evidence>
<dbReference type="RefSeq" id="WP_173156162.1">
    <property type="nucleotide sequence ID" value="NZ_AP022871.1"/>
</dbReference>
<reference evidence="7 8" key="2">
    <citation type="submission" date="2020-03" db="EMBL/GenBank/DDBJ databases">
        <authorList>
            <person name="Ichikawa N."/>
            <person name="Kimura A."/>
            <person name="Kitahashi Y."/>
            <person name="Uohara A."/>
        </authorList>
    </citation>
    <scope>NUCLEOTIDE SEQUENCE [LARGE SCALE GENOMIC DNA]</scope>
    <source>
        <strain evidence="7 8">NBRC 105367</strain>
    </source>
</reference>
<dbReference type="GO" id="GO:0009697">
    <property type="term" value="P:salicylic acid biosynthetic process"/>
    <property type="evidence" value="ECO:0007669"/>
    <property type="project" value="TreeGrafter"/>
</dbReference>
<dbReference type="GO" id="GO:0008909">
    <property type="term" value="F:isochorismate synthase activity"/>
    <property type="evidence" value="ECO:0007669"/>
    <property type="project" value="UniProtKB-EC"/>
</dbReference>
<keyword evidence="8" id="KW-1185">Reference proteome</keyword>
<dbReference type="EMBL" id="AP022871">
    <property type="protein sequence ID" value="BCB84805.1"/>
    <property type="molecule type" value="Genomic_DNA"/>
</dbReference>
<protein>
    <recommendedName>
        <fullName evidence="3">isochorismate synthase</fullName>
        <ecNumber evidence="3">5.4.4.2</ecNumber>
    </recommendedName>
    <alternativeName>
        <fullName evidence="5">Isochorismate mutase</fullName>
    </alternativeName>
</protein>
<evidence type="ECO:0000256" key="4">
    <source>
        <dbReference type="ARBA" id="ARBA00023235"/>
    </source>
</evidence>
<dbReference type="Pfam" id="PF00425">
    <property type="entry name" value="Chorismate_bind"/>
    <property type="match status" value="1"/>
</dbReference>
<dbReference type="Proteomes" id="UP000503011">
    <property type="component" value="Chromosome"/>
</dbReference>
<feature type="domain" description="Chorismate-utilising enzyme C-terminal" evidence="6">
    <location>
        <begin position="95"/>
        <end position="353"/>
    </location>
</feature>
<dbReference type="SUPFAM" id="SSF56322">
    <property type="entry name" value="ADC synthase"/>
    <property type="match status" value="1"/>
</dbReference>
<dbReference type="PANTHER" id="PTHR42839:SF2">
    <property type="entry name" value="ISOCHORISMATE SYNTHASE ENTC"/>
    <property type="match status" value="1"/>
</dbReference>
<evidence type="ECO:0000256" key="2">
    <source>
        <dbReference type="ARBA" id="ARBA00005297"/>
    </source>
</evidence>
<comment type="similarity">
    <text evidence="2">Belongs to the isochorismate synthase family.</text>
</comment>
<dbReference type="KEGG" id="psuu:Psuf_021180"/>
<dbReference type="PANTHER" id="PTHR42839">
    <property type="entry name" value="ISOCHORISMATE SYNTHASE ENTC"/>
    <property type="match status" value="1"/>
</dbReference>
<evidence type="ECO:0000256" key="1">
    <source>
        <dbReference type="ARBA" id="ARBA00000799"/>
    </source>
</evidence>
<evidence type="ECO:0000256" key="5">
    <source>
        <dbReference type="ARBA" id="ARBA00041564"/>
    </source>
</evidence>
<organism evidence="7 8">
    <name type="scientific">Phytohabitans suffuscus</name>
    <dbReference type="NCBI Taxonomy" id="624315"/>
    <lineage>
        <taxon>Bacteria</taxon>
        <taxon>Bacillati</taxon>
        <taxon>Actinomycetota</taxon>
        <taxon>Actinomycetes</taxon>
        <taxon>Micromonosporales</taxon>
        <taxon>Micromonosporaceae</taxon>
    </lineage>
</organism>
<name>A0A6F8YFA3_9ACTN</name>